<dbReference type="InterPro" id="IPR027417">
    <property type="entry name" value="P-loop_NTPase"/>
</dbReference>
<dbReference type="InterPro" id="IPR038005">
    <property type="entry name" value="RX-like_CC"/>
</dbReference>
<keyword evidence="2" id="KW-0433">Leucine-rich repeat</keyword>
<dbReference type="PRINTS" id="PR00364">
    <property type="entry name" value="DISEASERSIST"/>
</dbReference>
<keyword evidence="6 7" id="KW-0175">Coiled coil</keyword>
<dbReference type="InterPro" id="IPR042197">
    <property type="entry name" value="Apaf_helical"/>
</dbReference>
<dbReference type="Pfam" id="PF23559">
    <property type="entry name" value="WHD_DRP"/>
    <property type="match status" value="1"/>
</dbReference>
<evidence type="ECO:0000256" key="7">
    <source>
        <dbReference type="SAM" id="Coils"/>
    </source>
</evidence>
<comment type="caution">
    <text evidence="13">The sequence shown here is derived from an EMBL/GenBank/DDBJ whole genome shotgun (WGS) entry which is preliminary data.</text>
</comment>
<dbReference type="CDD" id="cd14798">
    <property type="entry name" value="RX-CC_like"/>
    <property type="match status" value="1"/>
</dbReference>
<keyword evidence="4" id="KW-0547">Nucleotide-binding</keyword>
<organism evidence="13 14">
    <name type="scientific">Miscanthus lutarioriparius</name>
    <dbReference type="NCBI Taxonomy" id="422564"/>
    <lineage>
        <taxon>Eukaryota</taxon>
        <taxon>Viridiplantae</taxon>
        <taxon>Streptophyta</taxon>
        <taxon>Embryophyta</taxon>
        <taxon>Tracheophyta</taxon>
        <taxon>Spermatophyta</taxon>
        <taxon>Magnoliopsida</taxon>
        <taxon>Liliopsida</taxon>
        <taxon>Poales</taxon>
        <taxon>Poaceae</taxon>
        <taxon>PACMAD clade</taxon>
        <taxon>Panicoideae</taxon>
        <taxon>Andropogonodae</taxon>
        <taxon>Andropogoneae</taxon>
        <taxon>Saccharinae</taxon>
        <taxon>Miscanthus</taxon>
    </lineage>
</organism>
<evidence type="ECO:0000313" key="13">
    <source>
        <dbReference type="EMBL" id="CAD6257216.1"/>
    </source>
</evidence>
<dbReference type="Gene3D" id="1.20.5.4130">
    <property type="match status" value="1"/>
</dbReference>
<keyword evidence="5" id="KW-0611">Plant defense</keyword>
<sequence length="960" mass="109346">MELAVTALNGLLPKLGSLLVGEYNLQKRVRGEIRFLKDEMERMQAALNVLSKQPADCVSDLDKLWARDLKELSYDIEDSVDTFMLRVDGAHANPRRLTGFRRFIDKIGLIDKMKLVKQAKVRRRVAMELEDIKNRVTEVAARRERYTTVPTEQPDTKAIIDPRIQSLFEDVPDLVGIDGPSERLASLLTQGRENLMVASIVGLGGLGKTTLANSVYQRLGSQFKCQAFVSVSLKPDIKRTLSSILRQVRSNNCTDDGEKDPANANDGEKDPEELIRSIRKCLNDKRYFIVIDDLWDESAWKIIKCALIDNCHGSRVIVTTRNLHVAKLCATPIGGALCELEPLSDAHSKRLFYKRVFNKDGIHNELDEVAGRILKKCGGVPLAIITVASLLASKPRTRYEWNRVYRSLGSGLDKDKTMENMRVILSLSYYELPSYLKPCLMYLSLFPEDCHIDKDSLVRRWVAEGLVDGQDGRNLYELYDLGESYFIELVNRSFIQPLDIDAVDGIPNACSVHDVILDLLISLSTEDNFVSRLDCQNFVPSTRKIRRLLLQDNQEEVIVPQTVDVSHVRSVIAFGDAFHWMPHLSRFKFLRVLDLEGFPSKNNHPRDLRHLHHLRYLQLRGYLGREVLEEIGNLQHLKMLDLSHAYVHDDELPASIIRLRNLQSLLVDVGVKMPQGIGSLSLLQEISWIEVEPNTAAEFGRLTEMRVLCIYGLGFDESDDQAFLQSLSNLSNLLGLFIDRSKLCSLDNLSDPRRVPARLRFFRGTRTTFQQLPRWFSWLSELSGLTITVNKLTQDDLKMLGALPELRFLQLEVAQEGTTAEERLSIGSDQPFESLEEFKFKHCARCWLVFSQGVMARLQKLELYFEVRKRDGALDVGLENLTSLKHLTIIVDCYQAKIRQVEAVETKLRNALDVHPNNPTLEMSRESTYYMQQDETSEHHQSLELPAANDESDNDSDAFM</sequence>
<feature type="domain" description="NB-ARC" evidence="9">
    <location>
        <begin position="182"/>
        <end position="359"/>
    </location>
</feature>
<feature type="domain" description="Disease resistance N-terminal" evidence="10">
    <location>
        <begin position="7"/>
        <end position="97"/>
    </location>
</feature>
<dbReference type="InterPro" id="IPR044974">
    <property type="entry name" value="Disease_R_plants"/>
</dbReference>
<dbReference type="FunFam" id="1.10.10.10:FF:000322">
    <property type="entry name" value="Probable disease resistance protein At1g63360"/>
    <property type="match status" value="1"/>
</dbReference>
<evidence type="ECO:0000259" key="11">
    <source>
        <dbReference type="Pfam" id="PF23559"/>
    </source>
</evidence>
<gene>
    <name evidence="13" type="ORF">NCGR_LOCUS40706</name>
</gene>
<dbReference type="EMBL" id="CAJGYO010000010">
    <property type="protein sequence ID" value="CAD6257216.1"/>
    <property type="molecule type" value="Genomic_DNA"/>
</dbReference>
<dbReference type="InterPro" id="IPR058922">
    <property type="entry name" value="WHD_DRP"/>
</dbReference>
<evidence type="ECO:0000256" key="5">
    <source>
        <dbReference type="ARBA" id="ARBA00022821"/>
    </source>
</evidence>
<feature type="coiled-coil region" evidence="7">
    <location>
        <begin position="26"/>
        <end position="53"/>
    </location>
</feature>
<protein>
    <submittedName>
        <fullName evidence="13">Uncharacterized protein</fullName>
    </submittedName>
</protein>
<dbReference type="InterPro" id="IPR002182">
    <property type="entry name" value="NB-ARC"/>
</dbReference>
<dbReference type="Pfam" id="PF23598">
    <property type="entry name" value="LRR_14"/>
    <property type="match status" value="1"/>
</dbReference>
<dbReference type="GO" id="GO:0042742">
    <property type="term" value="P:defense response to bacterium"/>
    <property type="evidence" value="ECO:0007669"/>
    <property type="project" value="UniProtKB-ARBA"/>
</dbReference>
<keyword evidence="3" id="KW-0677">Repeat</keyword>
<evidence type="ECO:0000256" key="8">
    <source>
        <dbReference type="SAM" id="MobiDB-lite"/>
    </source>
</evidence>
<dbReference type="PANTHER" id="PTHR23155">
    <property type="entry name" value="DISEASE RESISTANCE PROTEIN RP"/>
    <property type="match status" value="1"/>
</dbReference>
<dbReference type="GO" id="GO:0002758">
    <property type="term" value="P:innate immune response-activating signaling pathway"/>
    <property type="evidence" value="ECO:0007669"/>
    <property type="project" value="UniProtKB-ARBA"/>
</dbReference>
<evidence type="ECO:0000313" key="14">
    <source>
        <dbReference type="Proteomes" id="UP000604825"/>
    </source>
</evidence>
<dbReference type="AlphaFoldDB" id="A0A811QDW3"/>
<feature type="region of interest" description="Disordered" evidence="8">
    <location>
        <begin position="931"/>
        <end position="960"/>
    </location>
</feature>
<dbReference type="Gene3D" id="1.10.10.10">
    <property type="entry name" value="Winged helix-like DNA-binding domain superfamily/Winged helix DNA-binding domain"/>
    <property type="match status" value="1"/>
</dbReference>
<dbReference type="InterPro" id="IPR032675">
    <property type="entry name" value="LRR_dom_sf"/>
</dbReference>
<feature type="compositionally biased region" description="Acidic residues" evidence="8">
    <location>
        <begin position="950"/>
        <end position="960"/>
    </location>
</feature>
<feature type="domain" description="Disease resistance R13L4/SHOC-2-like LRR" evidence="12">
    <location>
        <begin position="567"/>
        <end position="921"/>
    </location>
</feature>
<dbReference type="Gene3D" id="1.10.8.430">
    <property type="entry name" value="Helical domain of apoptotic protease-activating factors"/>
    <property type="match status" value="1"/>
</dbReference>
<dbReference type="InterPro" id="IPR036388">
    <property type="entry name" value="WH-like_DNA-bd_sf"/>
</dbReference>
<evidence type="ECO:0000259" key="10">
    <source>
        <dbReference type="Pfam" id="PF18052"/>
    </source>
</evidence>
<feature type="region of interest" description="Disordered" evidence="8">
    <location>
        <begin position="252"/>
        <end position="271"/>
    </location>
</feature>
<dbReference type="PANTHER" id="PTHR23155:SF1137">
    <property type="entry name" value="OS08G0387700 PROTEIN"/>
    <property type="match status" value="1"/>
</dbReference>
<comment type="similarity">
    <text evidence="1">Belongs to the disease resistance NB-LRR family.</text>
</comment>
<dbReference type="GO" id="GO:0009626">
    <property type="term" value="P:plant-type hypersensitive response"/>
    <property type="evidence" value="ECO:0007669"/>
    <property type="project" value="UniProtKB-ARBA"/>
</dbReference>
<dbReference type="Pfam" id="PF00931">
    <property type="entry name" value="NB-ARC"/>
    <property type="match status" value="1"/>
</dbReference>
<evidence type="ECO:0000256" key="1">
    <source>
        <dbReference type="ARBA" id="ARBA00008894"/>
    </source>
</evidence>
<name>A0A811QDW3_9POAL</name>
<evidence type="ECO:0000256" key="4">
    <source>
        <dbReference type="ARBA" id="ARBA00022741"/>
    </source>
</evidence>
<feature type="domain" description="Disease resistance protein winged helix" evidence="11">
    <location>
        <begin position="445"/>
        <end position="519"/>
    </location>
</feature>
<evidence type="ECO:0000256" key="3">
    <source>
        <dbReference type="ARBA" id="ARBA00022737"/>
    </source>
</evidence>
<proteinExistence type="inferred from homology"/>
<evidence type="ECO:0000259" key="9">
    <source>
        <dbReference type="Pfam" id="PF00931"/>
    </source>
</evidence>
<dbReference type="Proteomes" id="UP000604825">
    <property type="component" value="Unassembled WGS sequence"/>
</dbReference>
<evidence type="ECO:0000256" key="2">
    <source>
        <dbReference type="ARBA" id="ARBA00022614"/>
    </source>
</evidence>
<reference evidence="13" key="1">
    <citation type="submission" date="2020-10" db="EMBL/GenBank/DDBJ databases">
        <authorList>
            <person name="Han B."/>
            <person name="Lu T."/>
            <person name="Zhao Q."/>
            <person name="Huang X."/>
            <person name="Zhao Y."/>
        </authorList>
    </citation>
    <scope>NUCLEOTIDE SEQUENCE</scope>
</reference>
<dbReference type="SUPFAM" id="SSF52540">
    <property type="entry name" value="P-loop containing nucleoside triphosphate hydrolases"/>
    <property type="match status" value="1"/>
</dbReference>
<dbReference type="Gene3D" id="3.80.10.10">
    <property type="entry name" value="Ribonuclease Inhibitor"/>
    <property type="match status" value="1"/>
</dbReference>
<dbReference type="Pfam" id="PF18052">
    <property type="entry name" value="Rx_N"/>
    <property type="match status" value="1"/>
</dbReference>
<dbReference type="GO" id="GO:0043531">
    <property type="term" value="F:ADP binding"/>
    <property type="evidence" value="ECO:0007669"/>
    <property type="project" value="InterPro"/>
</dbReference>
<evidence type="ECO:0000256" key="6">
    <source>
        <dbReference type="ARBA" id="ARBA00023054"/>
    </source>
</evidence>
<dbReference type="InterPro" id="IPR041118">
    <property type="entry name" value="Rx_N"/>
</dbReference>
<dbReference type="InterPro" id="IPR055414">
    <property type="entry name" value="LRR_R13L4/SHOC2-like"/>
</dbReference>
<evidence type="ECO:0000259" key="12">
    <source>
        <dbReference type="Pfam" id="PF23598"/>
    </source>
</evidence>
<dbReference type="OrthoDB" id="680512at2759"/>
<accession>A0A811QDW3</accession>
<dbReference type="SUPFAM" id="SSF52058">
    <property type="entry name" value="L domain-like"/>
    <property type="match status" value="1"/>
</dbReference>
<keyword evidence="14" id="KW-1185">Reference proteome</keyword>
<dbReference type="Gene3D" id="3.40.50.300">
    <property type="entry name" value="P-loop containing nucleotide triphosphate hydrolases"/>
    <property type="match status" value="1"/>
</dbReference>